<keyword evidence="2" id="KW-1133">Transmembrane helix</keyword>
<evidence type="ECO:0000256" key="1">
    <source>
        <dbReference type="ARBA" id="ARBA00022729"/>
    </source>
</evidence>
<dbReference type="InterPro" id="IPR050570">
    <property type="entry name" value="Cell_wall_metabolism_enzyme"/>
</dbReference>
<evidence type="ECO:0000313" key="4">
    <source>
        <dbReference type="EMBL" id="SEQ34030.1"/>
    </source>
</evidence>
<protein>
    <submittedName>
        <fullName evidence="4">Murein DD-endopeptidase MepM and murein hydrolase activator NlpD, contain LysM domain</fullName>
    </submittedName>
</protein>
<sequence length="300" mass="33393">MEETTEKQGRWQRFKENSKDEYQLVVRDVKSYREVGSYNLTPLNLYVAISTLIFLVAVVVFLLIAYTPLRTYIPGYGDIVQRQELNEMEDLIDEMGAQMEQQAVTIETMKRNIHGEVVTSADIEERGIKVDTANIEPVPLSEEEVRLRREMALERVGENSRGSSGMAPSPGSTDVPLAQLLLVAPVNGEISAGFKLTGDHLGVDILAPQDTPIKAVRDGIVFISEFTSSNGNVVGIQHDNNLITFYKHNSQLLKKVGDRVRASEAIAIIGNTGELSSGPHLHFELWHEGKAVDPTEFIRF</sequence>
<feature type="transmembrane region" description="Helical" evidence="2">
    <location>
        <begin position="45"/>
        <end position="66"/>
    </location>
</feature>
<dbReference type="InParanoid" id="A0A1H9F7U6"/>
<feature type="domain" description="M23ase beta-sheet core" evidence="3">
    <location>
        <begin position="199"/>
        <end position="294"/>
    </location>
</feature>
<dbReference type="InterPro" id="IPR016047">
    <property type="entry name" value="M23ase_b-sheet_dom"/>
</dbReference>
<evidence type="ECO:0000313" key="5">
    <source>
        <dbReference type="Proteomes" id="UP000199021"/>
    </source>
</evidence>
<dbReference type="STRING" id="478744.SAMN05444359_108122"/>
<dbReference type="InterPro" id="IPR011055">
    <property type="entry name" value="Dup_hybrid_motif"/>
</dbReference>
<gene>
    <name evidence="4" type="ORF">SAMN05444359_108122</name>
</gene>
<accession>A0A1H9F7U6</accession>
<dbReference type="Gene3D" id="2.70.70.10">
    <property type="entry name" value="Glucose Permease (Domain IIA)"/>
    <property type="match status" value="1"/>
</dbReference>
<dbReference type="PANTHER" id="PTHR21666">
    <property type="entry name" value="PEPTIDASE-RELATED"/>
    <property type="match status" value="1"/>
</dbReference>
<dbReference type="Pfam" id="PF01551">
    <property type="entry name" value="Peptidase_M23"/>
    <property type="match status" value="1"/>
</dbReference>
<dbReference type="EMBL" id="FOFB01000008">
    <property type="protein sequence ID" value="SEQ34030.1"/>
    <property type="molecule type" value="Genomic_DNA"/>
</dbReference>
<keyword evidence="1" id="KW-0732">Signal</keyword>
<dbReference type="AlphaFoldDB" id="A0A1H9F7U6"/>
<dbReference type="SUPFAM" id="SSF51261">
    <property type="entry name" value="Duplicated hybrid motif"/>
    <property type="match status" value="1"/>
</dbReference>
<keyword evidence="5" id="KW-1185">Reference proteome</keyword>
<dbReference type="Proteomes" id="UP000199021">
    <property type="component" value="Unassembled WGS sequence"/>
</dbReference>
<dbReference type="CDD" id="cd12797">
    <property type="entry name" value="M23_peptidase"/>
    <property type="match status" value="1"/>
</dbReference>
<organism evidence="4 5">
    <name type="scientific">Neolewinella agarilytica</name>
    <dbReference type="NCBI Taxonomy" id="478744"/>
    <lineage>
        <taxon>Bacteria</taxon>
        <taxon>Pseudomonadati</taxon>
        <taxon>Bacteroidota</taxon>
        <taxon>Saprospiria</taxon>
        <taxon>Saprospirales</taxon>
        <taxon>Lewinellaceae</taxon>
        <taxon>Neolewinella</taxon>
    </lineage>
</organism>
<keyword evidence="2" id="KW-0812">Transmembrane</keyword>
<keyword evidence="2" id="KW-0472">Membrane</keyword>
<evidence type="ECO:0000256" key="2">
    <source>
        <dbReference type="SAM" id="Phobius"/>
    </source>
</evidence>
<proteinExistence type="predicted"/>
<dbReference type="OrthoDB" id="9814377at2"/>
<dbReference type="GO" id="GO:0004222">
    <property type="term" value="F:metalloendopeptidase activity"/>
    <property type="evidence" value="ECO:0007669"/>
    <property type="project" value="TreeGrafter"/>
</dbReference>
<dbReference type="RefSeq" id="WP_090167549.1">
    <property type="nucleotide sequence ID" value="NZ_FOFB01000008.1"/>
</dbReference>
<reference evidence="5" key="1">
    <citation type="submission" date="2016-10" db="EMBL/GenBank/DDBJ databases">
        <authorList>
            <person name="Varghese N."/>
            <person name="Submissions S."/>
        </authorList>
    </citation>
    <scope>NUCLEOTIDE SEQUENCE [LARGE SCALE GENOMIC DNA]</scope>
    <source>
        <strain evidence="5">DSM 24740</strain>
    </source>
</reference>
<evidence type="ECO:0000259" key="3">
    <source>
        <dbReference type="Pfam" id="PF01551"/>
    </source>
</evidence>
<name>A0A1H9F7U6_9BACT</name>
<keyword evidence="4" id="KW-0378">Hydrolase</keyword>
<dbReference type="PANTHER" id="PTHR21666:SF289">
    <property type="entry name" value="L-ALA--D-GLU ENDOPEPTIDASE"/>
    <property type="match status" value="1"/>
</dbReference>